<dbReference type="SUPFAM" id="SSF48498">
    <property type="entry name" value="Tetracyclin repressor-like, C-terminal domain"/>
    <property type="match status" value="1"/>
</dbReference>
<dbReference type="PROSITE" id="PS50977">
    <property type="entry name" value="HTH_TETR_2"/>
    <property type="match status" value="1"/>
</dbReference>
<dbReference type="Pfam" id="PF17935">
    <property type="entry name" value="TetR_C_27"/>
    <property type="match status" value="1"/>
</dbReference>
<evidence type="ECO:0000256" key="2">
    <source>
        <dbReference type="ARBA" id="ARBA00023125"/>
    </source>
</evidence>
<dbReference type="PANTHER" id="PTHR30055:SF151">
    <property type="entry name" value="TRANSCRIPTIONAL REGULATORY PROTEIN"/>
    <property type="match status" value="1"/>
</dbReference>
<evidence type="ECO:0000256" key="1">
    <source>
        <dbReference type="ARBA" id="ARBA00023015"/>
    </source>
</evidence>
<dbReference type="PRINTS" id="PR00455">
    <property type="entry name" value="HTHTETR"/>
</dbReference>
<keyword evidence="7" id="KW-1185">Reference proteome</keyword>
<evidence type="ECO:0000256" key="4">
    <source>
        <dbReference type="PROSITE-ProRule" id="PRU00335"/>
    </source>
</evidence>
<protein>
    <submittedName>
        <fullName evidence="6">TetR family transcriptional regulator</fullName>
    </submittedName>
</protein>
<reference evidence="6 7" key="1">
    <citation type="submission" date="2020-08" db="EMBL/GenBank/DDBJ databases">
        <title>Cohnella phylogeny.</title>
        <authorList>
            <person name="Dunlap C."/>
        </authorList>
    </citation>
    <scope>NUCLEOTIDE SEQUENCE [LARGE SCALE GENOMIC DNA]</scope>
    <source>
        <strain evidence="6 7">CBP 2801</strain>
    </source>
</reference>
<dbReference type="GO" id="GO:0000976">
    <property type="term" value="F:transcription cis-regulatory region binding"/>
    <property type="evidence" value="ECO:0007669"/>
    <property type="project" value="TreeGrafter"/>
</dbReference>
<keyword evidence="1" id="KW-0805">Transcription regulation</keyword>
<evidence type="ECO:0000259" key="5">
    <source>
        <dbReference type="PROSITE" id="PS50977"/>
    </source>
</evidence>
<dbReference type="InterPro" id="IPR009057">
    <property type="entry name" value="Homeodomain-like_sf"/>
</dbReference>
<evidence type="ECO:0000313" key="6">
    <source>
        <dbReference type="EMBL" id="MBB6731543.1"/>
    </source>
</evidence>
<keyword evidence="2 4" id="KW-0238">DNA-binding</keyword>
<dbReference type="InterPro" id="IPR036271">
    <property type="entry name" value="Tet_transcr_reg_TetR-rel_C_sf"/>
</dbReference>
<dbReference type="PROSITE" id="PS01081">
    <property type="entry name" value="HTH_TETR_1"/>
    <property type="match status" value="1"/>
</dbReference>
<organism evidence="6 7">
    <name type="scientific">Cohnella zeiphila</name>
    <dbReference type="NCBI Taxonomy" id="2761120"/>
    <lineage>
        <taxon>Bacteria</taxon>
        <taxon>Bacillati</taxon>
        <taxon>Bacillota</taxon>
        <taxon>Bacilli</taxon>
        <taxon>Bacillales</taxon>
        <taxon>Paenibacillaceae</taxon>
        <taxon>Cohnella</taxon>
    </lineage>
</organism>
<dbReference type="Pfam" id="PF00440">
    <property type="entry name" value="TetR_N"/>
    <property type="match status" value="1"/>
</dbReference>
<dbReference type="Proteomes" id="UP000564644">
    <property type="component" value="Unassembled WGS sequence"/>
</dbReference>
<evidence type="ECO:0000313" key="7">
    <source>
        <dbReference type="Proteomes" id="UP000564644"/>
    </source>
</evidence>
<dbReference type="EMBL" id="JACJVO010000012">
    <property type="protein sequence ID" value="MBB6731543.1"/>
    <property type="molecule type" value="Genomic_DNA"/>
</dbReference>
<proteinExistence type="predicted"/>
<evidence type="ECO:0000256" key="3">
    <source>
        <dbReference type="ARBA" id="ARBA00023163"/>
    </source>
</evidence>
<dbReference type="Gene3D" id="1.10.357.10">
    <property type="entry name" value="Tetracycline Repressor, domain 2"/>
    <property type="match status" value="1"/>
</dbReference>
<accession>A0A7X0VX39</accession>
<name>A0A7X0VX39_9BACL</name>
<dbReference type="AlphaFoldDB" id="A0A7X0VX39"/>
<dbReference type="PANTHER" id="PTHR30055">
    <property type="entry name" value="HTH-TYPE TRANSCRIPTIONAL REGULATOR RUTR"/>
    <property type="match status" value="1"/>
</dbReference>
<comment type="caution">
    <text evidence="6">The sequence shown here is derived from an EMBL/GenBank/DDBJ whole genome shotgun (WGS) entry which is preliminary data.</text>
</comment>
<dbReference type="InterPro" id="IPR041478">
    <property type="entry name" value="TetR_C_27"/>
</dbReference>
<feature type="DNA-binding region" description="H-T-H motif" evidence="4">
    <location>
        <begin position="28"/>
        <end position="47"/>
    </location>
</feature>
<dbReference type="InterPro" id="IPR023772">
    <property type="entry name" value="DNA-bd_HTH_TetR-type_CS"/>
</dbReference>
<dbReference type="SUPFAM" id="SSF46689">
    <property type="entry name" value="Homeodomain-like"/>
    <property type="match status" value="1"/>
</dbReference>
<keyword evidence="3" id="KW-0804">Transcription</keyword>
<dbReference type="GO" id="GO:0003700">
    <property type="term" value="F:DNA-binding transcription factor activity"/>
    <property type="evidence" value="ECO:0007669"/>
    <property type="project" value="TreeGrafter"/>
</dbReference>
<gene>
    <name evidence="6" type="ORF">H7C18_11545</name>
</gene>
<dbReference type="InterPro" id="IPR001647">
    <property type="entry name" value="HTH_TetR"/>
</dbReference>
<sequence>MNELPLSKEQIMDAAEQVLRRFGPDKTSVMDVARALQVSHGTLYRHFPSKASLREAVTERWLARSIAEPLAEIADGTDGSFAARLRLWLEKLIGSKRSYASDDPEMFAMYTDVTADAAEIIDSHVDALIGQIESILEGGIRSGEFKTAPPSETARAIFLATSRFHHPAHSPEWTAERADADFDSVWRLLLSGISA</sequence>
<feature type="domain" description="HTH tetR-type" evidence="5">
    <location>
        <begin position="5"/>
        <end position="65"/>
    </location>
</feature>
<dbReference type="InterPro" id="IPR050109">
    <property type="entry name" value="HTH-type_TetR-like_transc_reg"/>
</dbReference>